<comment type="caution">
    <text evidence="1">The sequence shown here is derived from an EMBL/GenBank/DDBJ whole genome shotgun (WGS) entry which is preliminary data.</text>
</comment>
<organism evidence="1 2">
    <name type="scientific">Pseudomonas kilonensis</name>
    <dbReference type="NCBI Taxonomy" id="132476"/>
    <lineage>
        <taxon>Bacteria</taxon>
        <taxon>Pseudomonadati</taxon>
        <taxon>Pseudomonadota</taxon>
        <taxon>Gammaproteobacteria</taxon>
        <taxon>Pseudomonadales</taxon>
        <taxon>Pseudomonadaceae</taxon>
        <taxon>Pseudomonas</taxon>
    </lineage>
</organism>
<dbReference type="EMBL" id="JZXC01000007">
    <property type="protein sequence ID" value="KKA08204.1"/>
    <property type="molecule type" value="Genomic_DNA"/>
</dbReference>
<reference evidence="1 2" key="1">
    <citation type="submission" date="2015-03" db="EMBL/GenBank/DDBJ databases">
        <title>Pseudomonas fluorescens 1855-344 Genome sequencing and assembly.</title>
        <authorList>
            <person name="Eng W.W.H."/>
            <person name="Gan H.M."/>
            <person name="Savka M.A."/>
        </authorList>
    </citation>
    <scope>NUCLEOTIDE SEQUENCE [LARGE SCALE GENOMIC DNA]</scope>
    <source>
        <strain evidence="1 2">1855-344</strain>
    </source>
</reference>
<accession>A0A0F4XQM8</accession>
<dbReference type="PATRIC" id="fig|132476.4.peg.6092"/>
<dbReference type="OrthoDB" id="6983223at2"/>
<name>A0A0F4XQM8_9PSED</name>
<dbReference type="Proteomes" id="UP000033662">
    <property type="component" value="Unassembled WGS sequence"/>
</dbReference>
<evidence type="ECO:0000313" key="2">
    <source>
        <dbReference type="Proteomes" id="UP000033662"/>
    </source>
</evidence>
<evidence type="ECO:0000313" key="1">
    <source>
        <dbReference type="EMBL" id="KKA08204.1"/>
    </source>
</evidence>
<proteinExistence type="predicted"/>
<protein>
    <submittedName>
        <fullName evidence="1">Fructose-bisphosphate aldolase</fullName>
    </submittedName>
</protein>
<gene>
    <name evidence="1" type="ORF">VP02_10175</name>
</gene>
<sequence length="94" mass="10311">MKTEQSLSRFSPLTPIATTQPILFIDSTAPLTELHACASERLHATLDYLTLMACATLRDSAASDFNTLTNVARILVQDVTDVFGVIEQRGLEDQ</sequence>
<dbReference type="AlphaFoldDB" id="A0A0F4XQM8"/>